<dbReference type="eggNOG" id="ENOG502QW4Y">
    <property type="taxonomic scope" value="Eukaryota"/>
</dbReference>
<reference evidence="8" key="1">
    <citation type="submission" date="2013-01" db="EMBL/GenBank/DDBJ databases">
        <title>Draft Genome Sequence of a Mulberry Tree, Morus notabilis C.K. Schneid.</title>
        <authorList>
            <person name="He N."/>
            <person name="Zhao S."/>
        </authorList>
    </citation>
    <scope>NUCLEOTIDE SEQUENCE</scope>
</reference>
<keyword evidence="3 6" id="KW-0812">Transmembrane</keyword>
<dbReference type="PANTHER" id="PTHR46285:SF3">
    <property type="entry name" value="PROTEINASE INHIBITOR I4, SERPIN (DUF716)"/>
    <property type="match status" value="1"/>
</dbReference>
<evidence type="ECO:0000313" key="8">
    <source>
        <dbReference type="Proteomes" id="UP000030645"/>
    </source>
</evidence>
<feature type="transmembrane region" description="Helical" evidence="6">
    <location>
        <begin position="6"/>
        <end position="26"/>
    </location>
</feature>
<evidence type="ECO:0000256" key="3">
    <source>
        <dbReference type="ARBA" id="ARBA00022692"/>
    </source>
</evidence>
<comment type="subcellular location">
    <subcellularLocation>
        <location evidence="1">Membrane</location>
        <topology evidence="1">Multi-pass membrane protein</topology>
    </subcellularLocation>
</comment>
<dbReference type="Proteomes" id="UP000030645">
    <property type="component" value="Unassembled WGS sequence"/>
</dbReference>
<feature type="transmembrane region" description="Helical" evidence="6">
    <location>
        <begin position="127"/>
        <end position="146"/>
    </location>
</feature>
<comment type="similarity">
    <text evidence="2">Belongs to the TMEM45 family.</text>
</comment>
<dbReference type="Pfam" id="PF04819">
    <property type="entry name" value="DUF716"/>
    <property type="match status" value="1"/>
</dbReference>
<feature type="transmembrane region" description="Helical" evidence="6">
    <location>
        <begin position="158"/>
        <end position="179"/>
    </location>
</feature>
<name>W9SBB6_9ROSA</name>
<dbReference type="KEGG" id="mnt:21402054"/>
<evidence type="ECO:0000256" key="1">
    <source>
        <dbReference type="ARBA" id="ARBA00004141"/>
    </source>
</evidence>
<dbReference type="GO" id="GO:0016020">
    <property type="term" value="C:membrane"/>
    <property type="evidence" value="ECO:0007669"/>
    <property type="project" value="UniProtKB-SubCell"/>
</dbReference>
<protein>
    <recommendedName>
        <fullName evidence="9">Transmembrane protein 45B</fullName>
    </recommendedName>
</protein>
<evidence type="ECO:0000256" key="6">
    <source>
        <dbReference type="SAM" id="Phobius"/>
    </source>
</evidence>
<feature type="transmembrane region" description="Helical" evidence="6">
    <location>
        <begin position="242"/>
        <end position="263"/>
    </location>
</feature>
<organism evidence="7 8">
    <name type="scientific">Morus notabilis</name>
    <dbReference type="NCBI Taxonomy" id="981085"/>
    <lineage>
        <taxon>Eukaryota</taxon>
        <taxon>Viridiplantae</taxon>
        <taxon>Streptophyta</taxon>
        <taxon>Embryophyta</taxon>
        <taxon>Tracheophyta</taxon>
        <taxon>Spermatophyta</taxon>
        <taxon>Magnoliopsida</taxon>
        <taxon>eudicotyledons</taxon>
        <taxon>Gunneridae</taxon>
        <taxon>Pentapetalae</taxon>
        <taxon>rosids</taxon>
        <taxon>fabids</taxon>
        <taxon>Rosales</taxon>
        <taxon>Moraceae</taxon>
        <taxon>Moreae</taxon>
        <taxon>Morus</taxon>
    </lineage>
</organism>
<gene>
    <name evidence="7" type="ORF">L484_019100</name>
</gene>
<feature type="transmembrane region" description="Helical" evidence="6">
    <location>
        <begin position="191"/>
        <end position="213"/>
    </location>
</feature>
<evidence type="ECO:0000256" key="4">
    <source>
        <dbReference type="ARBA" id="ARBA00022989"/>
    </source>
</evidence>
<keyword evidence="4 6" id="KW-1133">Transmembrane helix</keyword>
<dbReference type="EMBL" id="KE346350">
    <property type="protein sequence ID" value="EXC34503.1"/>
    <property type="molecule type" value="Genomic_DNA"/>
</dbReference>
<evidence type="ECO:0000313" key="7">
    <source>
        <dbReference type="EMBL" id="EXC34503.1"/>
    </source>
</evidence>
<evidence type="ECO:0000256" key="5">
    <source>
        <dbReference type="ARBA" id="ARBA00023136"/>
    </source>
</evidence>
<dbReference type="OrthoDB" id="551896at2759"/>
<proteinExistence type="inferred from homology"/>
<feature type="transmembrane region" description="Helical" evidence="6">
    <location>
        <begin position="47"/>
        <end position="69"/>
    </location>
</feature>
<evidence type="ECO:0000256" key="2">
    <source>
        <dbReference type="ARBA" id="ARBA00006948"/>
    </source>
</evidence>
<sequence length="323" mass="36585">MGSFIGHVLPGIGFLLLGLWHLFNHIKLHTLHPTSYKSPTWFPTSNLRHLELVLIIAGCFVFIVIEHFVGPKKHHPFDSDGTIPNNHLHNVEHAVIALTIFTYALLSLIIDRAALPAARGVKQVRRSLTLFLAAVAFAQELLLFRLHSTDHMGAEGQYHMLLQLIILVSLITTLLGFGFPNSFMLSFVRSLSIFFQGVWFILVGFMLWTPALITKGCWMNHEEGHYVVRCDGEASLHRAKSIANLLFSFFVIGIAVFGACFYLRMVRIYGENVDYFSLDLKSDKREDKNTDGVEFQKTNELSGSYKSFIDDHVHVRIFELAPT</sequence>
<keyword evidence="5 6" id="KW-0472">Membrane</keyword>
<feature type="transmembrane region" description="Helical" evidence="6">
    <location>
        <begin position="94"/>
        <end position="115"/>
    </location>
</feature>
<dbReference type="InterPro" id="IPR006904">
    <property type="entry name" value="DUF716"/>
</dbReference>
<keyword evidence="8" id="KW-1185">Reference proteome</keyword>
<evidence type="ECO:0008006" key="9">
    <source>
        <dbReference type="Google" id="ProtNLM"/>
    </source>
</evidence>
<dbReference type="PANTHER" id="PTHR46285">
    <property type="entry name" value="PROTEINASE INHIBITOR I4, SERPIN (DUF716)-RELATED"/>
    <property type="match status" value="1"/>
</dbReference>
<dbReference type="AlphaFoldDB" id="W9SBB6"/>
<accession>W9SBB6</accession>